<evidence type="ECO:0000259" key="2">
    <source>
        <dbReference type="PROSITE" id="PS51352"/>
    </source>
</evidence>
<evidence type="ECO:0000256" key="1">
    <source>
        <dbReference type="SAM" id="SignalP"/>
    </source>
</evidence>
<evidence type="ECO:0000313" key="3">
    <source>
        <dbReference type="EMBL" id="CAA0125312.1"/>
    </source>
</evidence>
<dbReference type="OrthoDB" id="9799347at2"/>
<dbReference type="PANTHER" id="PTHR42852">
    <property type="entry name" value="THIOL:DISULFIDE INTERCHANGE PROTEIN DSBE"/>
    <property type="match status" value="1"/>
</dbReference>
<organism evidence="3 4">
    <name type="scientific">BD1-7 clade bacterium</name>
    <dbReference type="NCBI Taxonomy" id="2029982"/>
    <lineage>
        <taxon>Bacteria</taxon>
        <taxon>Pseudomonadati</taxon>
        <taxon>Pseudomonadota</taxon>
        <taxon>Gammaproteobacteria</taxon>
        <taxon>Cellvibrionales</taxon>
        <taxon>Spongiibacteraceae</taxon>
        <taxon>BD1-7 clade</taxon>
    </lineage>
</organism>
<keyword evidence="4" id="KW-1185">Reference proteome</keyword>
<dbReference type="GO" id="GO:0016491">
    <property type="term" value="F:oxidoreductase activity"/>
    <property type="evidence" value="ECO:0007669"/>
    <property type="project" value="InterPro"/>
</dbReference>
<dbReference type="Gene3D" id="3.40.30.10">
    <property type="entry name" value="Glutaredoxin"/>
    <property type="match status" value="2"/>
</dbReference>
<reference evidence="3 4" key="1">
    <citation type="submission" date="2019-11" db="EMBL/GenBank/DDBJ databases">
        <authorList>
            <person name="Holert J."/>
        </authorList>
    </citation>
    <scope>NUCLEOTIDE SEQUENCE [LARGE SCALE GENOMIC DNA]</scope>
    <source>
        <strain evidence="3">SB11_3</strain>
    </source>
</reference>
<feature type="chain" id="PRO_5024882444" evidence="1">
    <location>
        <begin position="25"/>
        <end position="297"/>
    </location>
</feature>
<gene>
    <name evidence="3" type="primary">resA_4</name>
    <name evidence="3" type="ORF">OPDIPICF_03436</name>
</gene>
<dbReference type="PROSITE" id="PS51352">
    <property type="entry name" value="THIOREDOXIN_2"/>
    <property type="match status" value="1"/>
</dbReference>
<dbReference type="InterPro" id="IPR036249">
    <property type="entry name" value="Thioredoxin-like_sf"/>
</dbReference>
<dbReference type="SUPFAM" id="SSF52833">
    <property type="entry name" value="Thioredoxin-like"/>
    <property type="match status" value="2"/>
</dbReference>
<accession>A0A5S9R0Z0</accession>
<protein>
    <submittedName>
        <fullName evidence="3">Thiol-disulfide oxidoreductase ResA</fullName>
    </submittedName>
</protein>
<feature type="domain" description="Thioredoxin" evidence="2">
    <location>
        <begin position="24"/>
        <end position="158"/>
    </location>
</feature>
<keyword evidence="1" id="KW-0732">Signal</keyword>
<dbReference type="Pfam" id="PF08534">
    <property type="entry name" value="Redoxin"/>
    <property type="match status" value="1"/>
</dbReference>
<dbReference type="PANTHER" id="PTHR42852:SF13">
    <property type="entry name" value="PROTEIN DIPZ"/>
    <property type="match status" value="1"/>
</dbReference>
<dbReference type="AlphaFoldDB" id="A0A5S9R0Z0"/>
<dbReference type="InterPro" id="IPR050553">
    <property type="entry name" value="Thioredoxin_ResA/DsbE_sf"/>
</dbReference>
<dbReference type="Proteomes" id="UP000441399">
    <property type="component" value="Unassembled WGS sequence"/>
</dbReference>
<evidence type="ECO:0000313" key="4">
    <source>
        <dbReference type="Proteomes" id="UP000441399"/>
    </source>
</evidence>
<proteinExistence type="predicted"/>
<sequence length="297" mass="33462">MTHPAKKLITAITMATVLSQSAVAIELYDALALPMTNVEGNAITLNAMLGKRPIYIKFWASWCAPCNQQMPHFQQTYELHGEHIQFLSVNVDINESQTSVKNMIEKYRLTMPTVRDSEGLLAQAADLRGTPLHVLLDHNGHLIYHSHEVTQQLDQALAHLADNTSAPAALKTPTVIEPGQATPPAFVSQGKQALFFTATWCEWYLADKHPQQSKNCIAGQHYFDQWVEKNTDANSLLIASRLWSNNDDLDAYKEKYRVNYNTHLDDTNALFFHYGIRSLPTLLILENGQEISRKTAF</sequence>
<feature type="signal peptide" evidence="1">
    <location>
        <begin position="1"/>
        <end position="24"/>
    </location>
</feature>
<dbReference type="CDD" id="cd02966">
    <property type="entry name" value="TlpA_like_family"/>
    <property type="match status" value="1"/>
</dbReference>
<dbReference type="InterPro" id="IPR013740">
    <property type="entry name" value="Redoxin"/>
</dbReference>
<name>A0A5S9R0Z0_9GAMM</name>
<dbReference type="InterPro" id="IPR013766">
    <property type="entry name" value="Thioredoxin_domain"/>
</dbReference>
<dbReference type="EMBL" id="CACSIO010000061">
    <property type="protein sequence ID" value="CAA0125312.1"/>
    <property type="molecule type" value="Genomic_DNA"/>
</dbReference>